<dbReference type="EMBL" id="AAHYLK010000034">
    <property type="protein sequence ID" value="ECB7108989.1"/>
    <property type="molecule type" value="Genomic_DNA"/>
</dbReference>
<proteinExistence type="predicted"/>
<comment type="caution">
    <text evidence="1">The sequence shown here is derived from an EMBL/GenBank/DDBJ whole genome shotgun (WGS) entry which is preliminary data.</text>
</comment>
<sequence>MPLLSPDQVREINTLWMQNDVTDDFPSEAGFIMKKYGLGRNSVVFRGSLHCDDVAVYIREKAGWKWLCMAEEIF</sequence>
<accession>A0A5X8XZX1</accession>
<name>A0A5X8XZX1_SALNE</name>
<dbReference type="Proteomes" id="UP000839827">
    <property type="component" value="Unassembled WGS sequence"/>
</dbReference>
<organism evidence="1">
    <name type="scientific">Salmonella newport</name>
    <dbReference type="NCBI Taxonomy" id="108619"/>
    <lineage>
        <taxon>Bacteria</taxon>
        <taxon>Pseudomonadati</taxon>
        <taxon>Pseudomonadota</taxon>
        <taxon>Gammaproteobacteria</taxon>
        <taxon>Enterobacterales</taxon>
        <taxon>Enterobacteriaceae</taxon>
        <taxon>Salmonella</taxon>
    </lineage>
</organism>
<gene>
    <name evidence="2" type="ORF">E1A34_23580</name>
    <name evidence="1" type="ORF">EVG73_22120</name>
</gene>
<reference evidence="1" key="1">
    <citation type="submission" date="2019-01" db="EMBL/GenBank/DDBJ databases">
        <authorList>
            <person name="Ashton P.M."/>
            <person name="Dallman T."/>
            <person name="Nair S."/>
            <person name="De Pinna E."/>
            <person name="Peters T."/>
            <person name="Grant K."/>
        </authorList>
    </citation>
    <scope>NUCLEOTIDE SEQUENCE</scope>
    <source>
        <strain evidence="2">271153</strain>
        <strain evidence="1">500372</strain>
    </source>
</reference>
<dbReference type="EMBL" id="AAHWTY010000087">
    <property type="protein sequence ID" value="ECB1915054.1"/>
    <property type="molecule type" value="Genomic_DNA"/>
</dbReference>
<dbReference type="AlphaFoldDB" id="A0A5X8XZX1"/>
<protein>
    <submittedName>
        <fullName evidence="1">Uncharacterized protein</fullName>
    </submittedName>
</protein>
<evidence type="ECO:0000313" key="1">
    <source>
        <dbReference type="EMBL" id="ECB1915054.1"/>
    </source>
</evidence>
<evidence type="ECO:0000313" key="2">
    <source>
        <dbReference type="EMBL" id="ECB7108989.1"/>
    </source>
</evidence>